<evidence type="ECO:0000313" key="2">
    <source>
        <dbReference type="EMBL" id="KAK7024164.1"/>
    </source>
</evidence>
<dbReference type="EMBL" id="JAYKXP010000131">
    <property type="protein sequence ID" value="KAK7024164.1"/>
    <property type="molecule type" value="Genomic_DNA"/>
</dbReference>
<proteinExistence type="predicted"/>
<dbReference type="AlphaFoldDB" id="A0AAW0BEP4"/>
<organism evidence="2 3">
    <name type="scientific">Paramarasmius palmivorus</name>
    <dbReference type="NCBI Taxonomy" id="297713"/>
    <lineage>
        <taxon>Eukaryota</taxon>
        <taxon>Fungi</taxon>
        <taxon>Dikarya</taxon>
        <taxon>Basidiomycota</taxon>
        <taxon>Agaricomycotina</taxon>
        <taxon>Agaricomycetes</taxon>
        <taxon>Agaricomycetidae</taxon>
        <taxon>Agaricales</taxon>
        <taxon>Marasmiineae</taxon>
        <taxon>Marasmiaceae</taxon>
        <taxon>Paramarasmius</taxon>
    </lineage>
</organism>
<accession>A0AAW0BEP4</accession>
<sequence length="421" mass="47663">MEFPWPSPRTKEEVADLHTCIKRSGKFLIKRKGLYLGTECPFPRLVAVPVDIGLASSDPWNIRAELWVTPKDSGCLAMVEMLNDADVLAFECQYTAFFYPNLGPPPLDRLADLNEAWLMWDKEVGASFQDQLGPGMDDCRLLGPLLVVKHGLSGELVDIDKMEVDTVLHIVKSGLMRRDPESGNRPLDGFTGKPAPSSAEWLKKLADLVNKWTFITGKKVNVPSSFLHGSQAPHLKGQSLSQGTEENSKETRSTRIVDQSDDQEARERLNFLLYKEIQSALFFSVEDEPEIISLRRSAIHAGNLTPFLDPDDQHNGSAAEIKCARIETGPPQHYRMYYFEQTVRNEFPLNECITRELYAYTGGLKRPWYGPVLILWEDEDVISELNLEALSQEFITQLHDFYELVIRDGTIAFDKVEEQEA</sequence>
<reference evidence="2 3" key="1">
    <citation type="submission" date="2024-01" db="EMBL/GenBank/DDBJ databases">
        <title>A draft genome for a cacao thread blight-causing isolate of Paramarasmius palmivorus.</title>
        <authorList>
            <person name="Baruah I.K."/>
            <person name="Bukari Y."/>
            <person name="Amoako-Attah I."/>
            <person name="Meinhardt L.W."/>
            <person name="Bailey B.A."/>
            <person name="Cohen S.P."/>
        </authorList>
    </citation>
    <scope>NUCLEOTIDE SEQUENCE [LARGE SCALE GENOMIC DNA]</scope>
    <source>
        <strain evidence="2 3">GH-12</strain>
    </source>
</reference>
<comment type="caution">
    <text evidence="2">The sequence shown here is derived from an EMBL/GenBank/DDBJ whole genome shotgun (WGS) entry which is preliminary data.</text>
</comment>
<feature type="region of interest" description="Disordered" evidence="1">
    <location>
        <begin position="229"/>
        <end position="261"/>
    </location>
</feature>
<protein>
    <recommendedName>
        <fullName evidence="4">YqaJ viral recombinase domain-containing protein</fullName>
    </recommendedName>
</protein>
<feature type="compositionally biased region" description="Basic and acidic residues" evidence="1">
    <location>
        <begin position="246"/>
        <end position="255"/>
    </location>
</feature>
<evidence type="ECO:0008006" key="4">
    <source>
        <dbReference type="Google" id="ProtNLM"/>
    </source>
</evidence>
<keyword evidence="3" id="KW-1185">Reference proteome</keyword>
<gene>
    <name evidence="2" type="ORF">VNI00_016542</name>
</gene>
<name>A0AAW0BEP4_9AGAR</name>
<evidence type="ECO:0000313" key="3">
    <source>
        <dbReference type="Proteomes" id="UP001383192"/>
    </source>
</evidence>
<dbReference type="Proteomes" id="UP001383192">
    <property type="component" value="Unassembled WGS sequence"/>
</dbReference>
<evidence type="ECO:0000256" key="1">
    <source>
        <dbReference type="SAM" id="MobiDB-lite"/>
    </source>
</evidence>